<dbReference type="GO" id="GO:0003677">
    <property type="term" value="F:DNA binding"/>
    <property type="evidence" value="ECO:0007669"/>
    <property type="project" value="UniProtKB-KW"/>
</dbReference>
<dbReference type="InterPro" id="IPR036388">
    <property type="entry name" value="WH-like_DNA-bd_sf"/>
</dbReference>
<evidence type="ECO:0000313" key="8">
    <source>
        <dbReference type="Proteomes" id="UP000244911"/>
    </source>
</evidence>
<reference evidence="7 8" key="1">
    <citation type="submission" date="2018-03" db="EMBL/GenBank/DDBJ databases">
        <authorList>
            <person name="Keele B.F."/>
        </authorList>
    </citation>
    <scope>NUCLEOTIDE SEQUENCE [LARGE SCALE GENOMIC DNA]</scope>
    <source>
        <strain evidence="7 8">CECT 8811</strain>
    </source>
</reference>
<dbReference type="PROSITE" id="PS51078">
    <property type="entry name" value="ICLR_ED"/>
    <property type="match status" value="1"/>
</dbReference>
<dbReference type="AlphaFoldDB" id="A0A2R8AL68"/>
<evidence type="ECO:0000259" key="6">
    <source>
        <dbReference type="PROSITE" id="PS51078"/>
    </source>
</evidence>
<evidence type="ECO:0000259" key="5">
    <source>
        <dbReference type="PROSITE" id="PS51077"/>
    </source>
</evidence>
<dbReference type="GO" id="GO:0045892">
    <property type="term" value="P:negative regulation of DNA-templated transcription"/>
    <property type="evidence" value="ECO:0007669"/>
    <property type="project" value="TreeGrafter"/>
</dbReference>
<keyword evidence="8" id="KW-1185">Reference proteome</keyword>
<keyword evidence="3" id="KW-0804">Transcription</keyword>
<evidence type="ECO:0000256" key="2">
    <source>
        <dbReference type="ARBA" id="ARBA00023125"/>
    </source>
</evidence>
<dbReference type="SMART" id="SM00346">
    <property type="entry name" value="HTH_ICLR"/>
    <property type="match status" value="1"/>
</dbReference>
<dbReference type="SUPFAM" id="SSF55781">
    <property type="entry name" value="GAF domain-like"/>
    <property type="match status" value="1"/>
</dbReference>
<keyword evidence="2" id="KW-0238">DNA-binding</keyword>
<dbReference type="Gene3D" id="1.10.10.10">
    <property type="entry name" value="Winged helix-like DNA-binding domain superfamily/Winged helix DNA-binding domain"/>
    <property type="match status" value="1"/>
</dbReference>
<dbReference type="PANTHER" id="PTHR30136">
    <property type="entry name" value="HELIX-TURN-HELIX TRANSCRIPTIONAL REGULATOR, ICLR FAMILY"/>
    <property type="match status" value="1"/>
</dbReference>
<feature type="domain" description="IclR-ED" evidence="6">
    <location>
        <begin position="64"/>
        <end position="247"/>
    </location>
</feature>
<dbReference type="Proteomes" id="UP000244911">
    <property type="component" value="Unassembled WGS sequence"/>
</dbReference>
<organism evidence="7 8">
    <name type="scientific">Aliiroseovarius pelagivivens</name>
    <dbReference type="NCBI Taxonomy" id="1639690"/>
    <lineage>
        <taxon>Bacteria</taxon>
        <taxon>Pseudomonadati</taxon>
        <taxon>Pseudomonadota</taxon>
        <taxon>Alphaproteobacteria</taxon>
        <taxon>Rhodobacterales</taxon>
        <taxon>Paracoccaceae</taxon>
        <taxon>Aliiroseovarius</taxon>
    </lineage>
</organism>
<proteinExistence type="predicted"/>
<keyword evidence="1" id="KW-0805">Transcription regulation</keyword>
<dbReference type="InterPro" id="IPR014757">
    <property type="entry name" value="Tscrpt_reg_IclR_C"/>
</dbReference>
<dbReference type="Gene3D" id="3.30.450.40">
    <property type="match status" value="1"/>
</dbReference>
<name>A0A2R8AL68_9RHOB</name>
<dbReference type="InterPro" id="IPR036390">
    <property type="entry name" value="WH_DNA-bd_sf"/>
</dbReference>
<evidence type="ECO:0000256" key="1">
    <source>
        <dbReference type="ARBA" id="ARBA00023015"/>
    </source>
</evidence>
<dbReference type="PANTHER" id="PTHR30136:SF24">
    <property type="entry name" value="HTH-TYPE TRANSCRIPTIONAL REPRESSOR ALLR"/>
    <property type="match status" value="1"/>
</dbReference>
<feature type="domain" description="HTH iclR-type" evidence="5">
    <location>
        <begin position="1"/>
        <end position="63"/>
    </location>
</feature>
<feature type="region of interest" description="Disordered" evidence="4">
    <location>
        <begin position="249"/>
        <end position="268"/>
    </location>
</feature>
<evidence type="ECO:0000313" key="7">
    <source>
        <dbReference type="EMBL" id="SPF76760.1"/>
    </source>
</evidence>
<evidence type="ECO:0000256" key="3">
    <source>
        <dbReference type="ARBA" id="ARBA00023163"/>
    </source>
</evidence>
<evidence type="ECO:0000256" key="4">
    <source>
        <dbReference type="SAM" id="MobiDB-lite"/>
    </source>
</evidence>
<dbReference type="OrthoDB" id="6811967at2"/>
<dbReference type="RefSeq" id="WP_108856734.1">
    <property type="nucleotide sequence ID" value="NZ_OMOI01000001.1"/>
</dbReference>
<gene>
    <name evidence="7" type="primary">kdgR</name>
    <name evidence="7" type="ORF">ALP8811_01774</name>
</gene>
<dbReference type="SUPFAM" id="SSF46785">
    <property type="entry name" value="Winged helix' DNA-binding domain"/>
    <property type="match status" value="1"/>
</dbReference>
<dbReference type="EMBL" id="OMOI01000001">
    <property type="protein sequence ID" value="SPF76760.1"/>
    <property type="molecule type" value="Genomic_DNA"/>
</dbReference>
<dbReference type="Pfam" id="PF01614">
    <property type="entry name" value="IclR_C"/>
    <property type="match status" value="1"/>
</dbReference>
<sequence length="268" mass="28855">MGTASKALTLLNYFSRAHSQIGLSDLARLSGMNKATVYRLMGELADHGFVEQIGAGREYRLGPAFLRLAALREKAVPMRELALAELTKLSELTGETSHMSLLNGDVLSNLTYSYAHKHGTMVMMEDAEVLELHSTGSGLAVLAFSPTPFVDAVLSKPLIARTPETVTDPAAIQALLPKIRKRGMAQSIGGYERDVYSHAVPIFDAGSHCIGAMAVAAPVSRMTDELRSTIQTELALAARRTTRVLGGFPPDSFPKIKTTDSPVESELT</sequence>
<dbReference type="GO" id="GO:0003700">
    <property type="term" value="F:DNA-binding transcription factor activity"/>
    <property type="evidence" value="ECO:0007669"/>
    <property type="project" value="TreeGrafter"/>
</dbReference>
<dbReference type="PROSITE" id="PS51077">
    <property type="entry name" value="HTH_ICLR"/>
    <property type="match status" value="1"/>
</dbReference>
<accession>A0A2R8AL68</accession>
<dbReference type="InterPro" id="IPR029016">
    <property type="entry name" value="GAF-like_dom_sf"/>
</dbReference>
<dbReference type="Pfam" id="PF09339">
    <property type="entry name" value="HTH_IclR"/>
    <property type="match status" value="1"/>
</dbReference>
<dbReference type="InterPro" id="IPR005471">
    <property type="entry name" value="Tscrpt_reg_IclR_N"/>
</dbReference>
<protein>
    <submittedName>
        <fullName evidence="7">Pectin degradation repressor protein KdgR</fullName>
    </submittedName>
</protein>
<dbReference type="InterPro" id="IPR050707">
    <property type="entry name" value="HTH_MetabolicPath_Reg"/>
</dbReference>